<sequence>MYDWEMLEKEAITDAYLIKTLFGRISGTYPKDFAEEGDILNGKT</sequence>
<evidence type="ECO:0000313" key="2">
    <source>
        <dbReference type="Proteomes" id="UP001519345"/>
    </source>
</evidence>
<accession>A0ABS4ILR0</accession>
<proteinExistence type="predicted"/>
<organism evidence="1 2">
    <name type="scientific">Virgibacillus natechei</name>
    <dbReference type="NCBI Taxonomy" id="1216297"/>
    <lineage>
        <taxon>Bacteria</taxon>
        <taxon>Bacillati</taxon>
        <taxon>Bacillota</taxon>
        <taxon>Bacilli</taxon>
        <taxon>Bacillales</taxon>
        <taxon>Bacillaceae</taxon>
        <taxon>Virgibacillus</taxon>
    </lineage>
</organism>
<comment type="caution">
    <text evidence="1">The sequence shown here is derived from an EMBL/GenBank/DDBJ whole genome shotgun (WGS) entry which is preliminary data.</text>
</comment>
<keyword evidence="2" id="KW-1185">Reference proteome</keyword>
<protein>
    <submittedName>
        <fullName evidence="1">Uncharacterized protein</fullName>
    </submittedName>
</protein>
<name>A0ABS4ILR0_9BACI</name>
<gene>
    <name evidence="1" type="ORF">J2Z83_003365</name>
</gene>
<evidence type="ECO:0000313" key="1">
    <source>
        <dbReference type="EMBL" id="MBP1971226.1"/>
    </source>
</evidence>
<dbReference type="Proteomes" id="UP001519345">
    <property type="component" value="Unassembled WGS sequence"/>
</dbReference>
<reference evidence="1 2" key="1">
    <citation type="submission" date="2021-03" db="EMBL/GenBank/DDBJ databases">
        <title>Genomic Encyclopedia of Type Strains, Phase IV (KMG-IV): sequencing the most valuable type-strain genomes for metagenomic binning, comparative biology and taxonomic classification.</title>
        <authorList>
            <person name="Goeker M."/>
        </authorList>
    </citation>
    <scope>NUCLEOTIDE SEQUENCE [LARGE SCALE GENOMIC DNA]</scope>
    <source>
        <strain evidence="1 2">DSM 25609</strain>
    </source>
</reference>
<dbReference type="EMBL" id="JAGGKX010000022">
    <property type="protein sequence ID" value="MBP1971226.1"/>
    <property type="molecule type" value="Genomic_DNA"/>
</dbReference>